<keyword evidence="3" id="KW-0158">Chromosome</keyword>
<keyword evidence="4" id="KW-0489">Methyltransferase</keyword>
<gene>
    <name evidence="9" type="ORF">PC129_g13779</name>
</gene>
<name>A0A8T1HWC8_9STRA</name>
<dbReference type="GO" id="GO:0005694">
    <property type="term" value="C:chromosome"/>
    <property type="evidence" value="ECO:0007669"/>
    <property type="project" value="UniProtKB-SubCell"/>
</dbReference>
<dbReference type="GO" id="GO:0005634">
    <property type="term" value="C:nucleus"/>
    <property type="evidence" value="ECO:0007669"/>
    <property type="project" value="UniProtKB-SubCell"/>
</dbReference>
<evidence type="ECO:0000256" key="2">
    <source>
        <dbReference type="ARBA" id="ARBA00004286"/>
    </source>
</evidence>
<evidence type="ECO:0000256" key="3">
    <source>
        <dbReference type="ARBA" id="ARBA00022454"/>
    </source>
</evidence>
<dbReference type="InterPro" id="IPR050777">
    <property type="entry name" value="SET2_Histone-Lys_MeTrsfase"/>
</dbReference>
<protein>
    <recommendedName>
        <fullName evidence="8">AWS domain-containing protein</fullName>
    </recommendedName>
</protein>
<dbReference type="PANTHER" id="PTHR22884">
    <property type="entry name" value="SET DOMAIN PROTEINS"/>
    <property type="match status" value="1"/>
</dbReference>
<dbReference type="AlphaFoldDB" id="A0A8T1HWC8"/>
<evidence type="ECO:0000256" key="1">
    <source>
        <dbReference type="ARBA" id="ARBA00004123"/>
    </source>
</evidence>
<dbReference type="Pfam" id="PF17907">
    <property type="entry name" value="AWS"/>
    <property type="match status" value="1"/>
</dbReference>
<feature type="domain" description="AWS" evidence="8">
    <location>
        <begin position="86"/>
        <end position="136"/>
    </location>
</feature>
<organism evidence="9 10">
    <name type="scientific">Phytophthora cactorum</name>
    <dbReference type="NCBI Taxonomy" id="29920"/>
    <lineage>
        <taxon>Eukaryota</taxon>
        <taxon>Sar</taxon>
        <taxon>Stramenopiles</taxon>
        <taxon>Oomycota</taxon>
        <taxon>Peronosporomycetes</taxon>
        <taxon>Peronosporales</taxon>
        <taxon>Peronosporaceae</taxon>
        <taxon>Phytophthora</taxon>
    </lineage>
</organism>
<dbReference type="Proteomes" id="UP000760860">
    <property type="component" value="Unassembled WGS sequence"/>
</dbReference>
<evidence type="ECO:0000256" key="4">
    <source>
        <dbReference type="ARBA" id="ARBA00022603"/>
    </source>
</evidence>
<dbReference type="SUPFAM" id="SSF82199">
    <property type="entry name" value="SET domain"/>
    <property type="match status" value="1"/>
</dbReference>
<evidence type="ECO:0000313" key="9">
    <source>
        <dbReference type="EMBL" id="KAG3215342.1"/>
    </source>
</evidence>
<comment type="subcellular location">
    <subcellularLocation>
        <location evidence="2">Chromosome</location>
    </subcellularLocation>
    <subcellularLocation>
        <location evidence="1">Nucleus</location>
    </subcellularLocation>
</comment>
<dbReference type="InterPro" id="IPR006560">
    <property type="entry name" value="AWS_dom"/>
</dbReference>
<dbReference type="InterPro" id="IPR046341">
    <property type="entry name" value="SET_dom_sf"/>
</dbReference>
<evidence type="ECO:0000259" key="8">
    <source>
        <dbReference type="PROSITE" id="PS51215"/>
    </source>
</evidence>
<accession>A0A8T1HWC8</accession>
<proteinExistence type="predicted"/>
<sequence>MARKWSCDNSKPAHQTLALYAVPLIFCGNIEVSQLQRQNSTRPTRARFNEEDITTNSERSVLQACAEYEDVTQNVYVSRARKNPLDDILYCRCEPLADWRLTFGTDCDNRATQTECVQGHCATQTNCGNQRIQRGDHAELLLRLVAGKEVSLVADVPISKDEFVIHTTSRSDVKPIWYGSTLGRTAPPSSQVPTSIDLNRATPIAEFCEPKLLTE</sequence>
<evidence type="ECO:0000256" key="7">
    <source>
        <dbReference type="ARBA" id="ARBA00023242"/>
    </source>
</evidence>
<comment type="caution">
    <text evidence="9">The sequence shown here is derived from an EMBL/GenBank/DDBJ whole genome shotgun (WGS) entry which is preliminary data.</text>
</comment>
<keyword evidence="7" id="KW-0539">Nucleus</keyword>
<dbReference type="GO" id="GO:0042054">
    <property type="term" value="F:histone methyltransferase activity"/>
    <property type="evidence" value="ECO:0007669"/>
    <property type="project" value="InterPro"/>
</dbReference>
<dbReference type="Gene3D" id="2.170.270.10">
    <property type="entry name" value="SET domain"/>
    <property type="match status" value="1"/>
</dbReference>
<evidence type="ECO:0000256" key="5">
    <source>
        <dbReference type="ARBA" id="ARBA00022679"/>
    </source>
</evidence>
<evidence type="ECO:0000256" key="6">
    <source>
        <dbReference type="ARBA" id="ARBA00022691"/>
    </source>
</evidence>
<keyword evidence="6" id="KW-0949">S-adenosyl-L-methionine</keyword>
<dbReference type="GO" id="GO:0032259">
    <property type="term" value="P:methylation"/>
    <property type="evidence" value="ECO:0007669"/>
    <property type="project" value="UniProtKB-KW"/>
</dbReference>
<dbReference type="EMBL" id="RCMV01000564">
    <property type="protein sequence ID" value="KAG3215342.1"/>
    <property type="molecule type" value="Genomic_DNA"/>
</dbReference>
<evidence type="ECO:0000313" key="10">
    <source>
        <dbReference type="Proteomes" id="UP000760860"/>
    </source>
</evidence>
<keyword evidence="5" id="KW-0808">Transferase</keyword>
<dbReference type="SMART" id="SM00570">
    <property type="entry name" value="AWS"/>
    <property type="match status" value="1"/>
</dbReference>
<reference evidence="9" key="1">
    <citation type="submission" date="2018-05" db="EMBL/GenBank/DDBJ databases">
        <title>Effector identification in a new, highly contiguous assembly of the strawberry crown rot pathogen Phytophthora cactorum.</title>
        <authorList>
            <person name="Armitage A.D."/>
            <person name="Nellist C.F."/>
            <person name="Bates H."/>
            <person name="Vickerstaff R.J."/>
            <person name="Harrison R.J."/>
        </authorList>
    </citation>
    <scope>NUCLEOTIDE SEQUENCE</scope>
    <source>
        <strain evidence="9">P421</strain>
    </source>
</reference>
<dbReference type="PROSITE" id="PS51215">
    <property type="entry name" value="AWS"/>
    <property type="match status" value="1"/>
</dbReference>